<evidence type="ECO:0000256" key="1">
    <source>
        <dbReference type="SAM" id="MobiDB-lite"/>
    </source>
</evidence>
<feature type="compositionally biased region" description="Basic and acidic residues" evidence="1">
    <location>
        <begin position="166"/>
        <end position="185"/>
    </location>
</feature>
<dbReference type="Proteomes" id="UP000054937">
    <property type="component" value="Unassembled WGS sequence"/>
</dbReference>
<organism evidence="2 3">
    <name type="scientific">Pseudocohnilembus persalinus</name>
    <name type="common">Ciliate</name>
    <dbReference type="NCBI Taxonomy" id="266149"/>
    <lineage>
        <taxon>Eukaryota</taxon>
        <taxon>Sar</taxon>
        <taxon>Alveolata</taxon>
        <taxon>Ciliophora</taxon>
        <taxon>Intramacronucleata</taxon>
        <taxon>Oligohymenophorea</taxon>
        <taxon>Scuticociliatia</taxon>
        <taxon>Philasterida</taxon>
        <taxon>Pseudocohnilembidae</taxon>
        <taxon>Pseudocohnilembus</taxon>
    </lineage>
</organism>
<dbReference type="OMA" id="MEDIHIR"/>
<dbReference type="OrthoDB" id="312826at2759"/>
<feature type="region of interest" description="Disordered" evidence="1">
    <location>
        <begin position="165"/>
        <end position="185"/>
    </location>
</feature>
<protein>
    <submittedName>
        <fullName evidence="2">Uncharacterized protein</fullName>
    </submittedName>
</protein>
<proteinExistence type="predicted"/>
<comment type="caution">
    <text evidence="2">The sequence shown here is derived from an EMBL/GenBank/DDBJ whole genome shotgun (WGS) entry which is preliminary data.</text>
</comment>
<dbReference type="AlphaFoldDB" id="A0A0V0QWF9"/>
<gene>
    <name evidence="2" type="ORF">PPERSA_09102</name>
</gene>
<evidence type="ECO:0000313" key="2">
    <source>
        <dbReference type="EMBL" id="KRX06700.1"/>
    </source>
</evidence>
<sequence>MKNNNNNQEYRLYQDCNHNNIDRENSSQSNRNRYKNRVSQKNLNNINNSNFFSQGSVQYIPVPMQQYYYSYPHQQNQPNCNQPQQFQQQQHIPNQKQCPVHSNQHQHQHKNCHQNQIQYQGNNFQPFQQPQYNFSNKFTANPNIQNQGVIGNENSSFYGSFYKNNNGEKGKNEKKNYGKLNKPDPFKYKSPDQIVNEFKAYSLPKMRLKGLVKIQAAMRGYYVRKFILPKKKTDNRIMENYVDRLMKHYIEDKMIPDLVLEILTYNKYNEDVSLYSTEYRSHLEIMDKILNKVVKDIAQHTVRESTGSLIENILSNQQNKKSEAEKDPFALVLQDIIMNVVEGECKGMGKELVQETTQDYLSEIHLRQLIKDRFINKQVKEVVIDAIEEIIIEKMVDDMADKLTKELSQPLASRMYETVQQEVEAVELDKALDSYIYRQILDVVLENIGVQMDENNRKEKELEKQKKQGSKYVQ</sequence>
<name>A0A0V0QWF9_PSEPJ</name>
<reference evidence="2 3" key="1">
    <citation type="journal article" date="2015" name="Sci. Rep.">
        <title>Genome of the facultative scuticociliatosis pathogen Pseudocohnilembus persalinus provides insight into its virulence through horizontal gene transfer.</title>
        <authorList>
            <person name="Xiong J."/>
            <person name="Wang G."/>
            <person name="Cheng J."/>
            <person name="Tian M."/>
            <person name="Pan X."/>
            <person name="Warren A."/>
            <person name="Jiang C."/>
            <person name="Yuan D."/>
            <person name="Miao W."/>
        </authorList>
    </citation>
    <scope>NUCLEOTIDE SEQUENCE [LARGE SCALE GENOMIC DNA]</scope>
    <source>
        <strain evidence="2">36N120E</strain>
    </source>
</reference>
<dbReference type="EMBL" id="LDAU01000092">
    <property type="protein sequence ID" value="KRX06700.1"/>
    <property type="molecule type" value="Genomic_DNA"/>
</dbReference>
<evidence type="ECO:0000313" key="3">
    <source>
        <dbReference type="Proteomes" id="UP000054937"/>
    </source>
</evidence>
<accession>A0A0V0QWF9</accession>
<dbReference type="PROSITE" id="PS50096">
    <property type="entry name" value="IQ"/>
    <property type="match status" value="1"/>
</dbReference>
<keyword evidence="3" id="KW-1185">Reference proteome</keyword>
<dbReference type="InParanoid" id="A0A0V0QWF9"/>